<dbReference type="EMBL" id="JAVGVR010000001">
    <property type="protein sequence ID" value="MDQ6597407.1"/>
    <property type="molecule type" value="Genomic_DNA"/>
</dbReference>
<name>A0A4R5VVJ6_9BACI</name>
<dbReference type="CDD" id="cd07080">
    <property type="entry name" value="ALDH_Acyl-CoA-Red_LuxC"/>
    <property type="match status" value="1"/>
</dbReference>
<dbReference type="Pfam" id="PF05893">
    <property type="entry name" value="LuxC"/>
    <property type="match status" value="1"/>
</dbReference>
<evidence type="ECO:0000256" key="2">
    <source>
        <dbReference type="PIRNR" id="PIRNR009414"/>
    </source>
</evidence>
<dbReference type="RefSeq" id="WP_133333508.1">
    <property type="nucleotide sequence ID" value="NZ_JAVGVR010000001.1"/>
</dbReference>
<dbReference type="GO" id="GO:0050062">
    <property type="term" value="F:long-chain-fatty-acyl-CoA reductase activity"/>
    <property type="evidence" value="ECO:0007669"/>
    <property type="project" value="UniProtKB-EC"/>
</dbReference>
<gene>
    <name evidence="4" type="ORF">E2K98_06845</name>
    <name evidence="3" type="ORF">RCG21_13740</name>
</gene>
<accession>A0A4R5VVJ6</accession>
<keyword evidence="2" id="KW-0560">Oxidoreductase</keyword>
<proteinExistence type="inferred from homology"/>
<dbReference type="InterPro" id="IPR016161">
    <property type="entry name" value="Ald_DH/histidinol_DH"/>
</dbReference>
<organism evidence="4 5">
    <name type="scientific">Bacillus salipaludis</name>
    <dbReference type="NCBI Taxonomy" id="2547811"/>
    <lineage>
        <taxon>Bacteria</taxon>
        <taxon>Bacillati</taxon>
        <taxon>Bacillota</taxon>
        <taxon>Bacilli</taxon>
        <taxon>Bacillales</taxon>
        <taxon>Bacillaceae</taxon>
        <taxon>Bacillus</taxon>
    </lineage>
</organism>
<dbReference type="SUPFAM" id="SSF53720">
    <property type="entry name" value="ALDH-like"/>
    <property type="match status" value="1"/>
</dbReference>
<protein>
    <recommendedName>
        <fullName evidence="2">Acyl-CoA reductase</fullName>
        <ecNumber evidence="2">1.2.1.50</ecNumber>
    </recommendedName>
</protein>
<dbReference type="InterPro" id="IPR008670">
    <property type="entry name" value="CoA_reduct_LuxC"/>
</dbReference>
<sequence length="488" mass="55261">MVDDRVVEIPVYKVPKSIQLTEFREELFETEKGVFILKYPILSAGNITKISRTVQENRDRYLAVLSINDIVAKIDQAVQQWLNPDYRLRQFAEILIPRITGYDSEMVRLELKRYIRMFRKKELLRFLDEEFDQPAMLDEFRPRKTGGMSRAFGPRSIFHVFSGNVPGVQIWSLIMGLLLKSANIGKTSTTEPLFPVLFAESLAEVDPLLAESIAILPWKGGTKELEEQAIAAAEAVIVYGSNTTVETVRELVPFGKKFLSYGHKISLALVGKEALTADHYFETIHKLAEDVSVFDQQSCLSPQSVLVEEGGAVSPKQFAQMLAAELERYHKKRPRATLTAEEAMSIQKVRNHYHLESLSRDGISVFASLNASAWTVIYHAEAGMEGSPLNRTIHVFNSQRLEDDFEKIALYQDYLQSCGLAVSPNRLFQIAELLGTLGVNRIAPIGEMNRAKPGWHHDGGFNLLDLVRFTDIERNLELDLERFDPDVE</sequence>
<dbReference type="AlphaFoldDB" id="A0A4R5VVJ6"/>
<evidence type="ECO:0000313" key="3">
    <source>
        <dbReference type="EMBL" id="MDQ6597407.1"/>
    </source>
</evidence>
<comment type="caution">
    <text evidence="4">The sequence shown here is derived from an EMBL/GenBank/DDBJ whole genome shotgun (WGS) entry which is preliminary data.</text>
</comment>
<comment type="catalytic activity">
    <reaction evidence="2">
        <text>a long-chain fatty aldehyde + NADP(+) + CoA = a long-chain fatty acyl-CoA + NADPH + H(+)</text>
        <dbReference type="Rhea" id="RHEA:15437"/>
        <dbReference type="ChEBI" id="CHEBI:15378"/>
        <dbReference type="ChEBI" id="CHEBI:17176"/>
        <dbReference type="ChEBI" id="CHEBI:57287"/>
        <dbReference type="ChEBI" id="CHEBI:57783"/>
        <dbReference type="ChEBI" id="CHEBI:58349"/>
        <dbReference type="ChEBI" id="CHEBI:83139"/>
        <dbReference type="EC" id="1.2.1.50"/>
    </reaction>
</comment>
<keyword evidence="6" id="KW-1185">Reference proteome</keyword>
<dbReference type="EC" id="1.2.1.50" evidence="2"/>
<reference evidence="4 5" key="1">
    <citation type="submission" date="2019-03" db="EMBL/GenBank/DDBJ databases">
        <title>Bacillus niacini sp. nov. a Nicotinate-Metabolizing Mesophile Isolated from Soil.</title>
        <authorList>
            <person name="Zhang G."/>
        </authorList>
    </citation>
    <scope>NUCLEOTIDE SEQUENCE [LARGE SCALE GENOMIC DNA]</scope>
    <source>
        <strain evidence="4 5">WN066</strain>
    </source>
</reference>
<dbReference type="Proteomes" id="UP001178888">
    <property type="component" value="Unassembled WGS sequence"/>
</dbReference>
<dbReference type="EMBL" id="SMYO01000003">
    <property type="protein sequence ID" value="TDK63165.1"/>
    <property type="molecule type" value="Genomic_DNA"/>
</dbReference>
<reference evidence="3" key="2">
    <citation type="submission" date="2023-08" db="EMBL/GenBank/DDBJ databases">
        <title>Nitrogen cycling bacteria in agricultural field soils.</title>
        <authorList>
            <person name="Jang J."/>
        </authorList>
    </citation>
    <scope>NUCLEOTIDE SEQUENCE</scope>
    <source>
        <strain evidence="3">PS3-36</strain>
    </source>
</reference>
<dbReference type="Proteomes" id="UP000295132">
    <property type="component" value="Unassembled WGS sequence"/>
</dbReference>
<evidence type="ECO:0000313" key="4">
    <source>
        <dbReference type="EMBL" id="TDK63165.1"/>
    </source>
</evidence>
<evidence type="ECO:0000313" key="5">
    <source>
        <dbReference type="Proteomes" id="UP000295132"/>
    </source>
</evidence>
<keyword evidence="1 2" id="KW-0521">NADP</keyword>
<comment type="similarity">
    <text evidence="2">Belongs to the LuxC family.</text>
</comment>
<dbReference type="GO" id="GO:0008218">
    <property type="term" value="P:bioluminescence"/>
    <property type="evidence" value="ECO:0007669"/>
    <property type="project" value="InterPro"/>
</dbReference>
<evidence type="ECO:0000313" key="6">
    <source>
        <dbReference type="Proteomes" id="UP001178888"/>
    </source>
</evidence>
<dbReference type="GO" id="GO:0003995">
    <property type="term" value="F:acyl-CoA dehydrogenase activity"/>
    <property type="evidence" value="ECO:0007669"/>
    <property type="project" value="InterPro"/>
</dbReference>
<evidence type="ECO:0000256" key="1">
    <source>
        <dbReference type="ARBA" id="ARBA00022857"/>
    </source>
</evidence>
<dbReference type="PIRSF" id="PIRSF009414">
    <property type="entry name" value="LuxC"/>
    <property type="match status" value="1"/>
</dbReference>